<keyword evidence="1" id="KW-0472">Membrane</keyword>
<feature type="transmembrane region" description="Helical" evidence="1">
    <location>
        <begin position="128"/>
        <end position="149"/>
    </location>
</feature>
<dbReference type="SUPFAM" id="SSF103481">
    <property type="entry name" value="Multidrug resistance efflux transporter EmrE"/>
    <property type="match status" value="2"/>
</dbReference>
<feature type="domain" description="EamA" evidence="2">
    <location>
        <begin position="161"/>
        <end position="298"/>
    </location>
</feature>
<dbReference type="InterPro" id="IPR000620">
    <property type="entry name" value="EamA_dom"/>
</dbReference>
<keyword evidence="4" id="KW-1185">Reference proteome</keyword>
<dbReference type="Proteomes" id="UP000284547">
    <property type="component" value="Unassembled WGS sequence"/>
</dbReference>
<reference evidence="3 4" key="1">
    <citation type="submission" date="2018-08" db="EMBL/GenBank/DDBJ databases">
        <title>Flavobacterium tibetense sp. nov., isolated from a wetland YonghuCo on Tibetan Plateau.</title>
        <authorList>
            <person name="Phurbu D."/>
            <person name="Lu H."/>
            <person name="Xing P."/>
        </authorList>
    </citation>
    <scope>NUCLEOTIDE SEQUENCE [LARGE SCALE GENOMIC DNA]</scope>
    <source>
        <strain evidence="3 4">DJC</strain>
    </source>
</reference>
<evidence type="ECO:0000313" key="4">
    <source>
        <dbReference type="Proteomes" id="UP000284547"/>
    </source>
</evidence>
<accession>A0A411YXS2</accession>
<feature type="transmembrane region" description="Helical" evidence="1">
    <location>
        <begin position="161"/>
        <end position="179"/>
    </location>
</feature>
<dbReference type="OrthoDB" id="9783707at2"/>
<feature type="transmembrane region" description="Helical" evidence="1">
    <location>
        <begin position="73"/>
        <end position="94"/>
    </location>
</feature>
<feature type="transmembrane region" description="Helical" evidence="1">
    <location>
        <begin position="101"/>
        <end position="122"/>
    </location>
</feature>
<dbReference type="AlphaFoldDB" id="A0A411YXS2"/>
<keyword evidence="1" id="KW-0812">Transmembrane</keyword>
<evidence type="ECO:0000256" key="1">
    <source>
        <dbReference type="SAM" id="Phobius"/>
    </source>
</evidence>
<gene>
    <name evidence="3" type="ORF">D1012_18920</name>
</gene>
<feature type="transmembrane region" description="Helical" evidence="1">
    <location>
        <begin position="191"/>
        <end position="211"/>
    </location>
</feature>
<evidence type="ECO:0000313" key="3">
    <source>
        <dbReference type="EMBL" id="RGP35661.1"/>
    </source>
</evidence>
<dbReference type="InterPro" id="IPR037185">
    <property type="entry name" value="EmrE-like"/>
</dbReference>
<evidence type="ECO:0000259" key="2">
    <source>
        <dbReference type="Pfam" id="PF00892"/>
    </source>
</evidence>
<dbReference type="EMBL" id="QWEY01000013">
    <property type="protein sequence ID" value="RGP35661.1"/>
    <property type="molecule type" value="Genomic_DNA"/>
</dbReference>
<dbReference type="Gene3D" id="1.10.3730.20">
    <property type="match status" value="1"/>
</dbReference>
<feature type="transmembrane region" description="Helical" evidence="1">
    <location>
        <begin position="47"/>
        <end position="67"/>
    </location>
</feature>
<name>A0A411YXS2_9RHOB</name>
<protein>
    <submittedName>
        <fullName evidence="3">Multidrug transporter</fullName>
    </submittedName>
</protein>
<dbReference type="RefSeq" id="WP_118155687.1">
    <property type="nucleotide sequence ID" value="NZ_QWEY01000013.1"/>
</dbReference>
<feature type="transmembrane region" description="Helical" evidence="1">
    <location>
        <begin position="15"/>
        <end position="35"/>
    </location>
</feature>
<comment type="caution">
    <text evidence="3">The sequence shown here is derived from an EMBL/GenBank/DDBJ whole genome shotgun (WGS) entry which is preliminary data.</text>
</comment>
<organism evidence="3 4">
    <name type="scientific">Pseudotabrizicola alkalilacus</name>
    <dbReference type="NCBI Taxonomy" id="2305252"/>
    <lineage>
        <taxon>Bacteria</taxon>
        <taxon>Pseudomonadati</taxon>
        <taxon>Pseudomonadota</taxon>
        <taxon>Alphaproteobacteria</taxon>
        <taxon>Rhodobacterales</taxon>
        <taxon>Paracoccaceae</taxon>
        <taxon>Pseudotabrizicola</taxon>
    </lineage>
</organism>
<feature type="transmembrane region" description="Helical" evidence="1">
    <location>
        <begin position="232"/>
        <end position="252"/>
    </location>
</feature>
<dbReference type="Pfam" id="PF00892">
    <property type="entry name" value="EamA"/>
    <property type="match status" value="1"/>
</dbReference>
<proteinExistence type="predicted"/>
<dbReference type="GO" id="GO:0016020">
    <property type="term" value="C:membrane"/>
    <property type="evidence" value="ECO:0007669"/>
    <property type="project" value="InterPro"/>
</dbReference>
<sequence>MSQWLISLEGTPEGVRLALVLALTSAFAHAVFGALQKGRHDPWVTRGSIDLWIVVFSAPVALFVVPWPQGVEWLVLLGALGIHFAYKLTMALAYERAAFTVVYPVVRGTGPLATLAFAAIFLGEGYGALQWLGVAILSGSILALAALNLRGGVVAQAALRAGLAWAFAGGLLVAVYTTYDAWGIRLTPDPFTFLAWFFLITAIDFPVLVAYRQWRGIGAPLPPAGPLVLRGMIGALVAFVSFGGVMLATRLGKVGEVAALRETSTVFAGLIGWAILGEKVGVMRALLMAGVAGGAIMVQAG</sequence>
<keyword evidence="1" id="KW-1133">Transmembrane helix</keyword>